<feature type="binding site" evidence="11">
    <location>
        <position position="119"/>
    </location>
    <ligand>
        <name>ATP</name>
        <dbReference type="ChEBI" id="CHEBI:30616"/>
    </ligand>
</feature>
<feature type="binding site" evidence="11">
    <location>
        <begin position="11"/>
        <end position="16"/>
    </location>
    <ligand>
        <name>ATP</name>
        <dbReference type="ChEBI" id="CHEBI:30616"/>
    </ligand>
</feature>
<keyword evidence="8 11" id="KW-0067">ATP-binding</keyword>
<comment type="similarity">
    <text evidence="2 11">Belongs to the shikimate kinase family.</text>
</comment>
<keyword evidence="13" id="KW-1185">Reference proteome</keyword>
<dbReference type="PRINTS" id="PR01100">
    <property type="entry name" value="SHIKIMTKNASE"/>
</dbReference>
<dbReference type="GO" id="GO:0009423">
    <property type="term" value="P:chorismate biosynthetic process"/>
    <property type="evidence" value="ECO:0007669"/>
    <property type="project" value="UniProtKB-UniRule"/>
</dbReference>
<dbReference type="GO" id="GO:0009073">
    <property type="term" value="P:aromatic amino acid family biosynthetic process"/>
    <property type="evidence" value="ECO:0007669"/>
    <property type="project" value="UniProtKB-KW"/>
</dbReference>
<feature type="binding site" evidence="11">
    <location>
        <position position="57"/>
    </location>
    <ligand>
        <name>substrate</name>
    </ligand>
</feature>
<comment type="catalytic activity">
    <reaction evidence="10 11">
        <text>shikimate + ATP = 3-phosphoshikimate + ADP + H(+)</text>
        <dbReference type="Rhea" id="RHEA:13121"/>
        <dbReference type="ChEBI" id="CHEBI:15378"/>
        <dbReference type="ChEBI" id="CHEBI:30616"/>
        <dbReference type="ChEBI" id="CHEBI:36208"/>
        <dbReference type="ChEBI" id="CHEBI:145989"/>
        <dbReference type="ChEBI" id="CHEBI:456216"/>
        <dbReference type="EC" id="2.7.1.71"/>
    </reaction>
</comment>
<keyword evidence="6 11" id="KW-0547">Nucleotide-binding</keyword>
<dbReference type="GO" id="GO:0005524">
    <property type="term" value="F:ATP binding"/>
    <property type="evidence" value="ECO:0007669"/>
    <property type="project" value="UniProtKB-UniRule"/>
</dbReference>
<keyword evidence="7 11" id="KW-0418">Kinase</keyword>
<sequence>MKNIVLVGFMGSGKTTIGRLLSSAFTLDFLDTDALIEEKEQVSISDIFKYKGESYFRQSETNVLKSLLDEEKHSIILSTGGGMVLKDENVKLMKEIGMVIYLSASPQTIALRLENDTTRPLLEGKDKLEFITKLLEDRQKFYKNAADYIIHTDDKSLEEIIKEVEGIYEKTNGN</sequence>
<dbReference type="PROSITE" id="PS01128">
    <property type="entry name" value="SHIKIMATE_KINASE"/>
    <property type="match status" value="1"/>
</dbReference>
<evidence type="ECO:0000256" key="7">
    <source>
        <dbReference type="ARBA" id="ARBA00022777"/>
    </source>
</evidence>
<comment type="caution">
    <text evidence="11">Lacks conserved residue(s) required for the propagation of feature annotation.</text>
</comment>
<dbReference type="GO" id="GO:0004765">
    <property type="term" value="F:shikimate kinase activity"/>
    <property type="evidence" value="ECO:0007669"/>
    <property type="project" value="UniProtKB-UniRule"/>
</dbReference>
<name>A0A4R3MNR3_9FIRM</name>
<feature type="binding site" evidence="11">
    <location>
        <position position="138"/>
    </location>
    <ligand>
        <name>substrate</name>
    </ligand>
</feature>
<comment type="pathway">
    <text evidence="1 11">Metabolic intermediate biosynthesis; chorismate biosynthesis; chorismate from D-erythrose 4-phosphate and phosphoenolpyruvate: step 5/7.</text>
</comment>
<accession>A0A4R3MNR3</accession>
<dbReference type="GO" id="GO:0005829">
    <property type="term" value="C:cytosol"/>
    <property type="evidence" value="ECO:0007669"/>
    <property type="project" value="TreeGrafter"/>
</dbReference>
<dbReference type="CDD" id="cd00464">
    <property type="entry name" value="SK"/>
    <property type="match status" value="1"/>
</dbReference>
<keyword evidence="11" id="KW-0963">Cytoplasm</keyword>
<evidence type="ECO:0000256" key="3">
    <source>
        <dbReference type="ARBA" id="ARBA00012154"/>
    </source>
</evidence>
<evidence type="ECO:0000256" key="4">
    <source>
        <dbReference type="ARBA" id="ARBA00022605"/>
    </source>
</evidence>
<organism evidence="12 13">
    <name type="scientific">Natranaerovirga pectinivora</name>
    <dbReference type="NCBI Taxonomy" id="682400"/>
    <lineage>
        <taxon>Bacteria</taxon>
        <taxon>Bacillati</taxon>
        <taxon>Bacillota</taxon>
        <taxon>Clostridia</taxon>
        <taxon>Lachnospirales</taxon>
        <taxon>Natranaerovirgaceae</taxon>
        <taxon>Natranaerovirga</taxon>
    </lineage>
</organism>
<comment type="caution">
    <text evidence="12">The sequence shown here is derived from an EMBL/GenBank/DDBJ whole genome shotgun (WGS) entry which is preliminary data.</text>
</comment>
<comment type="subunit">
    <text evidence="11">Monomer.</text>
</comment>
<evidence type="ECO:0000256" key="6">
    <source>
        <dbReference type="ARBA" id="ARBA00022741"/>
    </source>
</evidence>
<dbReference type="InterPro" id="IPR000623">
    <property type="entry name" value="Shikimate_kinase/TSH1"/>
</dbReference>
<dbReference type="EMBL" id="SMAL01000001">
    <property type="protein sequence ID" value="TCT16907.1"/>
    <property type="molecule type" value="Genomic_DNA"/>
</dbReference>
<evidence type="ECO:0000256" key="5">
    <source>
        <dbReference type="ARBA" id="ARBA00022679"/>
    </source>
</evidence>
<reference evidence="12 13" key="1">
    <citation type="submission" date="2019-03" db="EMBL/GenBank/DDBJ databases">
        <title>Genomic Encyclopedia of Type Strains, Phase IV (KMG-IV): sequencing the most valuable type-strain genomes for metagenomic binning, comparative biology and taxonomic classification.</title>
        <authorList>
            <person name="Goeker M."/>
        </authorList>
    </citation>
    <scope>NUCLEOTIDE SEQUENCE [LARGE SCALE GENOMIC DNA]</scope>
    <source>
        <strain evidence="12 13">DSM 24629</strain>
    </source>
</reference>
<evidence type="ECO:0000313" key="13">
    <source>
        <dbReference type="Proteomes" id="UP000294902"/>
    </source>
</evidence>
<evidence type="ECO:0000256" key="11">
    <source>
        <dbReference type="HAMAP-Rule" id="MF_00109"/>
    </source>
</evidence>
<keyword evidence="9 11" id="KW-0057">Aromatic amino acid biosynthesis</keyword>
<evidence type="ECO:0000256" key="9">
    <source>
        <dbReference type="ARBA" id="ARBA00023141"/>
    </source>
</evidence>
<evidence type="ECO:0000256" key="2">
    <source>
        <dbReference type="ARBA" id="ARBA00006997"/>
    </source>
</evidence>
<comment type="function">
    <text evidence="11">Catalyzes the specific phosphorylation of the 3-hydroxyl group of shikimic acid using ATP as a cosubstrate.</text>
</comment>
<dbReference type="PANTHER" id="PTHR21087:SF16">
    <property type="entry name" value="SHIKIMATE KINASE 1, CHLOROPLASTIC"/>
    <property type="match status" value="1"/>
</dbReference>
<protein>
    <recommendedName>
        <fullName evidence="3 11">Shikimate kinase</fullName>
        <shortName evidence="11">SK</shortName>
        <ecNumber evidence="3 11">2.7.1.71</ecNumber>
    </recommendedName>
</protein>
<dbReference type="InterPro" id="IPR027417">
    <property type="entry name" value="P-loop_NTPase"/>
</dbReference>
<dbReference type="InterPro" id="IPR031322">
    <property type="entry name" value="Shikimate/glucono_kinase"/>
</dbReference>
<dbReference type="GO" id="GO:0008652">
    <property type="term" value="P:amino acid biosynthetic process"/>
    <property type="evidence" value="ECO:0007669"/>
    <property type="project" value="UniProtKB-KW"/>
</dbReference>
<dbReference type="SUPFAM" id="SSF52540">
    <property type="entry name" value="P-loop containing nucleoside triphosphate hydrolases"/>
    <property type="match status" value="1"/>
</dbReference>
<gene>
    <name evidence="11" type="primary">aroK</name>
    <name evidence="12" type="ORF">EDC18_101203</name>
</gene>
<evidence type="ECO:0000313" key="12">
    <source>
        <dbReference type="EMBL" id="TCT16907.1"/>
    </source>
</evidence>
<evidence type="ECO:0000256" key="1">
    <source>
        <dbReference type="ARBA" id="ARBA00004842"/>
    </source>
</evidence>
<dbReference type="AlphaFoldDB" id="A0A4R3MNR3"/>
<dbReference type="GO" id="GO:0000287">
    <property type="term" value="F:magnesium ion binding"/>
    <property type="evidence" value="ECO:0007669"/>
    <property type="project" value="UniProtKB-UniRule"/>
</dbReference>
<dbReference type="OrthoDB" id="9800332at2"/>
<proteinExistence type="inferred from homology"/>
<evidence type="ECO:0000256" key="10">
    <source>
        <dbReference type="ARBA" id="ARBA00048567"/>
    </source>
</evidence>
<dbReference type="RefSeq" id="WP_132249362.1">
    <property type="nucleotide sequence ID" value="NZ_SMAL01000001.1"/>
</dbReference>
<dbReference type="HAMAP" id="MF_00109">
    <property type="entry name" value="Shikimate_kinase"/>
    <property type="match status" value="1"/>
</dbReference>
<dbReference type="EC" id="2.7.1.71" evidence="3 11"/>
<dbReference type="Gene3D" id="3.40.50.300">
    <property type="entry name" value="P-loop containing nucleotide triphosphate hydrolases"/>
    <property type="match status" value="1"/>
</dbReference>
<dbReference type="UniPathway" id="UPA00053">
    <property type="reaction ID" value="UER00088"/>
</dbReference>
<keyword evidence="4 11" id="KW-0028">Amino-acid biosynthesis</keyword>
<dbReference type="Pfam" id="PF01202">
    <property type="entry name" value="SKI"/>
    <property type="match status" value="1"/>
</dbReference>
<keyword evidence="11" id="KW-0460">Magnesium</keyword>
<evidence type="ECO:0000256" key="8">
    <source>
        <dbReference type="ARBA" id="ARBA00022840"/>
    </source>
</evidence>
<feature type="binding site" evidence="11">
    <location>
        <position position="81"/>
    </location>
    <ligand>
        <name>substrate</name>
    </ligand>
</feature>
<keyword evidence="5 11" id="KW-0808">Transferase</keyword>
<dbReference type="PANTHER" id="PTHR21087">
    <property type="entry name" value="SHIKIMATE KINASE"/>
    <property type="match status" value="1"/>
</dbReference>
<keyword evidence="11" id="KW-0479">Metal-binding</keyword>
<comment type="subcellular location">
    <subcellularLocation>
        <location evidence="11">Cytoplasm</location>
    </subcellularLocation>
</comment>
<comment type="cofactor">
    <cofactor evidence="11">
        <name>Mg(2+)</name>
        <dbReference type="ChEBI" id="CHEBI:18420"/>
    </cofactor>
    <text evidence="11">Binds 1 Mg(2+) ion per subunit.</text>
</comment>
<dbReference type="InterPro" id="IPR023000">
    <property type="entry name" value="Shikimate_kinase_CS"/>
</dbReference>
<feature type="binding site" evidence="11">
    <location>
        <position position="33"/>
    </location>
    <ligand>
        <name>substrate</name>
    </ligand>
</feature>
<feature type="binding site" evidence="11">
    <location>
        <position position="15"/>
    </location>
    <ligand>
        <name>Mg(2+)</name>
        <dbReference type="ChEBI" id="CHEBI:18420"/>
    </ligand>
</feature>
<dbReference type="Proteomes" id="UP000294902">
    <property type="component" value="Unassembled WGS sequence"/>
</dbReference>